<feature type="coiled-coil region" evidence="1">
    <location>
        <begin position="48"/>
        <end position="92"/>
    </location>
</feature>
<dbReference type="OrthoDB" id="5296173at2"/>
<protein>
    <submittedName>
        <fullName evidence="3">Pilus assembly protein PilS</fullName>
    </submittedName>
</protein>
<sequence>MIAKLNLLPWREEKRIQHKRRFMSLLGVAVFVAAAGHWLTAEFIGYQKELQQVRNDQLQLEVDTLDRQLSFLPELEQQREVLNSRLRIIEDIQSERNRVTHLFSMLPALVPQGVYLDNISLKEGNVLLNGVGDSNGRLASLLSNAERSEWLKDVAMHSIEATKGINSEDLTSFKASFTMKTPAMVASTYDVGYELVNKADGNSCSNDNTLTVCKEVHSE</sequence>
<keyword evidence="2" id="KW-1133">Transmembrane helix</keyword>
<dbReference type="EMBL" id="PYMJ01000005">
    <property type="protein sequence ID" value="PSU49887.1"/>
    <property type="molecule type" value="Genomic_DNA"/>
</dbReference>
<dbReference type="PANTHER" id="PTHR40278">
    <property type="entry name" value="DNA UTILIZATION PROTEIN HOFN"/>
    <property type="match status" value="1"/>
</dbReference>
<proteinExistence type="predicted"/>
<evidence type="ECO:0000313" key="3">
    <source>
        <dbReference type="EMBL" id="PSU49887.1"/>
    </source>
</evidence>
<keyword evidence="1" id="KW-0175">Coiled coil</keyword>
<dbReference type="InterPro" id="IPR007813">
    <property type="entry name" value="PilN"/>
</dbReference>
<dbReference type="RefSeq" id="WP_107242091.1">
    <property type="nucleotide sequence ID" value="NZ_PYMJ01000005.1"/>
</dbReference>
<reference evidence="3 4" key="1">
    <citation type="submission" date="2018-01" db="EMBL/GenBank/DDBJ databases">
        <title>Whole genome sequencing of Histamine producing bacteria.</title>
        <authorList>
            <person name="Butler K."/>
        </authorList>
    </citation>
    <scope>NUCLEOTIDE SEQUENCE [LARGE SCALE GENOMIC DNA]</scope>
    <source>
        <strain evidence="3 4">JCM 12947</strain>
    </source>
</reference>
<dbReference type="PANTHER" id="PTHR40278:SF2">
    <property type="entry name" value="TYPE IV PILUS INNER MEMBRANE COMPONENT PILN"/>
    <property type="match status" value="1"/>
</dbReference>
<accession>A0A2T3JLI4</accession>
<name>A0A2T3JLI4_9GAMM</name>
<organism evidence="3 4">
    <name type="scientific">Photobacterium frigidiphilum</name>
    <dbReference type="NCBI Taxonomy" id="264736"/>
    <lineage>
        <taxon>Bacteria</taxon>
        <taxon>Pseudomonadati</taxon>
        <taxon>Pseudomonadota</taxon>
        <taxon>Gammaproteobacteria</taxon>
        <taxon>Vibrionales</taxon>
        <taxon>Vibrionaceae</taxon>
        <taxon>Photobacterium</taxon>
    </lineage>
</organism>
<keyword evidence="2" id="KW-0472">Membrane</keyword>
<comment type="caution">
    <text evidence="3">The sequence shown here is derived from an EMBL/GenBank/DDBJ whole genome shotgun (WGS) entry which is preliminary data.</text>
</comment>
<feature type="transmembrane region" description="Helical" evidence="2">
    <location>
        <begin position="21"/>
        <end position="39"/>
    </location>
</feature>
<keyword evidence="4" id="KW-1185">Reference proteome</keyword>
<dbReference type="AlphaFoldDB" id="A0A2T3JLI4"/>
<gene>
    <name evidence="3" type="ORF">C9J12_07165</name>
</gene>
<dbReference type="GO" id="GO:0043107">
    <property type="term" value="P:type IV pilus-dependent motility"/>
    <property type="evidence" value="ECO:0007669"/>
    <property type="project" value="TreeGrafter"/>
</dbReference>
<dbReference type="Proteomes" id="UP000240987">
    <property type="component" value="Unassembled WGS sequence"/>
</dbReference>
<keyword evidence="2" id="KW-0812">Transmembrane</keyword>
<dbReference type="Pfam" id="PF05137">
    <property type="entry name" value="PilN"/>
    <property type="match status" value="1"/>
</dbReference>
<dbReference type="InterPro" id="IPR052534">
    <property type="entry name" value="Extracell_DNA_Util/SecSys_Comp"/>
</dbReference>
<dbReference type="GO" id="GO:0043683">
    <property type="term" value="P:type IV pilus assembly"/>
    <property type="evidence" value="ECO:0007669"/>
    <property type="project" value="TreeGrafter"/>
</dbReference>
<evidence type="ECO:0000256" key="2">
    <source>
        <dbReference type="SAM" id="Phobius"/>
    </source>
</evidence>
<evidence type="ECO:0000313" key="4">
    <source>
        <dbReference type="Proteomes" id="UP000240987"/>
    </source>
</evidence>
<evidence type="ECO:0000256" key="1">
    <source>
        <dbReference type="SAM" id="Coils"/>
    </source>
</evidence>